<feature type="transmembrane region" description="Helical" evidence="19">
    <location>
        <begin position="154"/>
        <end position="176"/>
    </location>
</feature>
<evidence type="ECO:0000256" key="14">
    <source>
        <dbReference type="ARBA" id="ARBA00023012"/>
    </source>
</evidence>
<keyword evidence="9" id="KW-0597">Phosphoprotein</keyword>
<evidence type="ECO:0000256" key="9">
    <source>
        <dbReference type="ARBA" id="ARBA00022553"/>
    </source>
</evidence>
<dbReference type="SMART" id="SM00304">
    <property type="entry name" value="HAMP"/>
    <property type="match status" value="1"/>
</dbReference>
<comment type="caution">
    <text evidence="22">The sequence shown here is derived from an EMBL/GenBank/DDBJ whole genome shotgun (WGS) entry which is preliminary data.</text>
</comment>
<evidence type="ECO:0000259" key="20">
    <source>
        <dbReference type="PROSITE" id="PS50109"/>
    </source>
</evidence>
<dbReference type="PANTHER" id="PTHR24421:SF58">
    <property type="entry name" value="SIGNAL TRANSDUCTION HISTIDINE-PROTEIN KINASE_PHOSPHATASE UHPB"/>
    <property type="match status" value="1"/>
</dbReference>
<evidence type="ECO:0000256" key="7">
    <source>
        <dbReference type="ARBA" id="ARBA00022485"/>
    </source>
</evidence>
<keyword evidence="19" id="KW-0472">Membrane</keyword>
<feature type="domain" description="HAMP" evidence="21">
    <location>
        <begin position="177"/>
        <end position="229"/>
    </location>
</feature>
<keyword evidence="7" id="KW-0004">4Fe-4S</keyword>
<keyword evidence="22" id="KW-0067">ATP-binding</keyword>
<dbReference type="Gene3D" id="3.30.565.10">
    <property type="entry name" value="Histidine kinase-like ATPase, C-terminal domain"/>
    <property type="match status" value="1"/>
</dbReference>
<evidence type="ECO:0000313" key="22">
    <source>
        <dbReference type="EMBL" id="MEF3366437.1"/>
    </source>
</evidence>
<feature type="transmembrane region" description="Helical" evidence="19">
    <location>
        <begin position="12"/>
        <end position="33"/>
    </location>
</feature>
<dbReference type="Proteomes" id="UP001350748">
    <property type="component" value="Unassembled WGS sequence"/>
</dbReference>
<keyword evidence="22" id="KW-0547">Nucleotide-binding</keyword>
<keyword evidence="10" id="KW-0808">Transferase</keyword>
<comment type="cofactor">
    <cofactor evidence="2">
        <name>[4Fe-4S] cluster</name>
        <dbReference type="ChEBI" id="CHEBI:49883"/>
    </cofactor>
</comment>
<evidence type="ECO:0000256" key="18">
    <source>
        <dbReference type="SAM" id="Coils"/>
    </source>
</evidence>
<organism evidence="22 23">
    <name type="scientific">Methylocystis borbori</name>
    <dbReference type="NCBI Taxonomy" id="3118750"/>
    <lineage>
        <taxon>Bacteria</taxon>
        <taxon>Pseudomonadati</taxon>
        <taxon>Pseudomonadota</taxon>
        <taxon>Alphaproteobacteria</taxon>
        <taxon>Hyphomicrobiales</taxon>
        <taxon>Methylocystaceae</taxon>
        <taxon>Methylocystis</taxon>
    </lineage>
</organism>
<dbReference type="PROSITE" id="PS50109">
    <property type="entry name" value="HIS_KIN"/>
    <property type="match status" value="1"/>
</dbReference>
<keyword evidence="19" id="KW-0812">Transmembrane</keyword>
<evidence type="ECO:0000256" key="6">
    <source>
        <dbReference type="ARBA" id="ARBA00017322"/>
    </source>
</evidence>
<dbReference type="SMART" id="SM00387">
    <property type="entry name" value="HATPase_c"/>
    <property type="match status" value="1"/>
</dbReference>
<dbReference type="Pfam" id="PF02518">
    <property type="entry name" value="HATPase_c"/>
    <property type="match status" value="1"/>
</dbReference>
<accession>A0ABU7XGC0</accession>
<keyword evidence="23" id="KW-1185">Reference proteome</keyword>
<evidence type="ECO:0000256" key="10">
    <source>
        <dbReference type="ARBA" id="ARBA00022679"/>
    </source>
</evidence>
<dbReference type="RefSeq" id="WP_332081448.1">
    <property type="nucleotide sequence ID" value="NZ_JAZHYN010000017.1"/>
</dbReference>
<protein>
    <recommendedName>
        <fullName evidence="6">Oxygen sensor histidine kinase NreB</fullName>
        <ecNumber evidence="5">2.7.13.3</ecNumber>
    </recommendedName>
    <alternativeName>
        <fullName evidence="17">Nitrogen regulation protein B</fullName>
    </alternativeName>
</protein>
<feature type="coiled-coil region" evidence="18">
    <location>
        <begin position="217"/>
        <end position="244"/>
    </location>
</feature>
<evidence type="ECO:0000259" key="21">
    <source>
        <dbReference type="PROSITE" id="PS50885"/>
    </source>
</evidence>
<evidence type="ECO:0000256" key="4">
    <source>
        <dbReference type="ARBA" id="ARBA00004496"/>
    </source>
</evidence>
<dbReference type="InterPro" id="IPR003594">
    <property type="entry name" value="HATPase_dom"/>
</dbReference>
<evidence type="ECO:0000256" key="2">
    <source>
        <dbReference type="ARBA" id="ARBA00001966"/>
    </source>
</evidence>
<evidence type="ECO:0000256" key="12">
    <source>
        <dbReference type="ARBA" id="ARBA00022777"/>
    </source>
</evidence>
<keyword evidence="18" id="KW-0175">Coiled coil</keyword>
<dbReference type="InterPro" id="IPR003660">
    <property type="entry name" value="HAMP_dom"/>
</dbReference>
<dbReference type="EMBL" id="JAZHYN010000017">
    <property type="protein sequence ID" value="MEF3366437.1"/>
    <property type="molecule type" value="Genomic_DNA"/>
</dbReference>
<keyword evidence="11" id="KW-0479">Metal-binding</keyword>
<comment type="subcellular location">
    <subcellularLocation>
        <location evidence="4">Cytoplasm</location>
    </subcellularLocation>
    <subcellularLocation>
        <location evidence="3">Membrane</location>
    </subcellularLocation>
</comment>
<evidence type="ECO:0000256" key="5">
    <source>
        <dbReference type="ARBA" id="ARBA00012438"/>
    </source>
</evidence>
<dbReference type="Gene3D" id="1.20.5.1930">
    <property type="match status" value="1"/>
</dbReference>
<gene>
    <name evidence="22" type="ORF">V3H18_07810</name>
</gene>
<dbReference type="Gene3D" id="6.10.340.10">
    <property type="match status" value="1"/>
</dbReference>
<name>A0ABU7XGC0_9HYPH</name>
<dbReference type="Pfam" id="PF00672">
    <property type="entry name" value="HAMP"/>
    <property type="match status" value="1"/>
</dbReference>
<evidence type="ECO:0000256" key="3">
    <source>
        <dbReference type="ARBA" id="ARBA00004370"/>
    </source>
</evidence>
<dbReference type="EC" id="2.7.13.3" evidence="5"/>
<dbReference type="PROSITE" id="PS50885">
    <property type="entry name" value="HAMP"/>
    <property type="match status" value="1"/>
</dbReference>
<evidence type="ECO:0000256" key="17">
    <source>
        <dbReference type="ARBA" id="ARBA00030800"/>
    </source>
</evidence>
<dbReference type="PRINTS" id="PR00344">
    <property type="entry name" value="BCTRLSENSOR"/>
</dbReference>
<evidence type="ECO:0000256" key="13">
    <source>
        <dbReference type="ARBA" id="ARBA00023004"/>
    </source>
</evidence>
<evidence type="ECO:0000256" key="15">
    <source>
        <dbReference type="ARBA" id="ARBA00023014"/>
    </source>
</evidence>
<keyword evidence="19" id="KW-1133">Transmembrane helix</keyword>
<evidence type="ECO:0000256" key="16">
    <source>
        <dbReference type="ARBA" id="ARBA00024827"/>
    </source>
</evidence>
<evidence type="ECO:0000313" key="23">
    <source>
        <dbReference type="Proteomes" id="UP001350748"/>
    </source>
</evidence>
<proteinExistence type="predicted"/>
<keyword evidence="15" id="KW-0411">Iron-sulfur</keyword>
<sequence>MQNRSLKAGLSWLIAFALLAMLVVNVAILVFHAGPRVRDEADNTERLARELIIAELAGLQESVDPLPDLRRRFDNRERFRHIKVQFLSRNESYPVIVAQSSVDQRSDIPKWFVSFVAPSPRVSVIPAVIRGVRYGNIVIASYPVDEVAEIWSDVISLATASLVATLIFMGVVLLLVRRSLAPLDALASGLARLERGESNVRLTLKGAREFGDIATRLNSLGRTLDRVRGENQDLLQRLVRVQDDERRGIARDLHDEAGPCLFAIRAGASTLVETMSEEKLDLSLGRKAVVEIQRAGEALQDVVRRMLDQLRPPGLSELGLQAALQSLVVNWRGMRDDLDLTLECSDDLEPLDEAVALTAYRLVQEALTNIYRHSEATRAWVSVRSTRRTAPGEGGRSLDIIVEDNGVGFSGEGGKGLGLLGMTERVKAFDGSISVAERPGGGARIEARLPLGGREHLA</sequence>
<evidence type="ECO:0000256" key="19">
    <source>
        <dbReference type="SAM" id="Phobius"/>
    </source>
</evidence>
<dbReference type="InterPro" id="IPR036890">
    <property type="entry name" value="HATPase_C_sf"/>
</dbReference>
<dbReference type="InterPro" id="IPR005467">
    <property type="entry name" value="His_kinase_dom"/>
</dbReference>
<comment type="function">
    <text evidence="16">Member of the two-component regulatory system NreB/NreC involved in the control of dissimilatory nitrate/nitrite reduction in response to oxygen. NreB functions as a direct oxygen sensor histidine kinase which is autophosphorylated, in the absence of oxygen, probably at the conserved histidine residue, and transfers its phosphate group probably to a conserved aspartate residue of NreC. NreB/NreC activates the expression of the nitrate (narGHJI) and nitrite (nir) reductase operons, as well as the putative nitrate transporter gene narT.</text>
</comment>
<dbReference type="Pfam" id="PF07730">
    <property type="entry name" value="HisKA_3"/>
    <property type="match status" value="1"/>
</dbReference>
<evidence type="ECO:0000256" key="11">
    <source>
        <dbReference type="ARBA" id="ARBA00022723"/>
    </source>
</evidence>
<dbReference type="InterPro" id="IPR004358">
    <property type="entry name" value="Sig_transdc_His_kin-like_C"/>
</dbReference>
<reference evidence="22 23" key="1">
    <citation type="submission" date="2024-02" db="EMBL/GenBank/DDBJ databases">
        <authorList>
            <person name="Grouzdev D."/>
        </authorList>
    </citation>
    <scope>NUCLEOTIDE SEQUENCE [LARGE SCALE GENOMIC DNA]</scope>
    <source>
        <strain evidence="22 23">9N</strain>
    </source>
</reference>
<keyword evidence="8" id="KW-0963">Cytoplasm</keyword>
<comment type="catalytic activity">
    <reaction evidence="1">
        <text>ATP + protein L-histidine = ADP + protein N-phospho-L-histidine.</text>
        <dbReference type="EC" id="2.7.13.3"/>
    </reaction>
</comment>
<dbReference type="PANTHER" id="PTHR24421">
    <property type="entry name" value="NITRATE/NITRITE SENSOR PROTEIN NARX-RELATED"/>
    <property type="match status" value="1"/>
</dbReference>
<dbReference type="GO" id="GO:0005524">
    <property type="term" value="F:ATP binding"/>
    <property type="evidence" value="ECO:0007669"/>
    <property type="project" value="UniProtKB-KW"/>
</dbReference>
<keyword evidence="13" id="KW-0408">Iron</keyword>
<dbReference type="SUPFAM" id="SSF55874">
    <property type="entry name" value="ATPase domain of HSP90 chaperone/DNA topoisomerase II/histidine kinase"/>
    <property type="match status" value="1"/>
</dbReference>
<dbReference type="CDD" id="cd16917">
    <property type="entry name" value="HATPase_UhpB-NarQ-NarX-like"/>
    <property type="match status" value="1"/>
</dbReference>
<evidence type="ECO:0000256" key="8">
    <source>
        <dbReference type="ARBA" id="ARBA00022490"/>
    </source>
</evidence>
<evidence type="ECO:0000256" key="1">
    <source>
        <dbReference type="ARBA" id="ARBA00000085"/>
    </source>
</evidence>
<dbReference type="InterPro" id="IPR050482">
    <property type="entry name" value="Sensor_HK_TwoCompSys"/>
</dbReference>
<dbReference type="InterPro" id="IPR011712">
    <property type="entry name" value="Sig_transdc_His_kin_sub3_dim/P"/>
</dbReference>
<keyword evidence="14" id="KW-0902">Two-component regulatory system</keyword>
<feature type="domain" description="Histidine kinase" evidence="20">
    <location>
        <begin position="252"/>
        <end position="453"/>
    </location>
</feature>
<keyword evidence="12" id="KW-0418">Kinase</keyword>